<accession>A0ABT4UCG4</accession>
<evidence type="ECO:0000256" key="7">
    <source>
        <dbReference type="SAM" id="Phobius"/>
    </source>
</evidence>
<evidence type="ECO:0000256" key="5">
    <source>
        <dbReference type="ARBA" id="ARBA00022777"/>
    </source>
</evidence>
<feature type="compositionally biased region" description="Low complexity" evidence="6">
    <location>
        <begin position="667"/>
        <end position="690"/>
    </location>
</feature>
<feature type="transmembrane region" description="Helical" evidence="7">
    <location>
        <begin position="20"/>
        <end position="42"/>
    </location>
</feature>
<dbReference type="EMBL" id="JAQFWQ010000134">
    <property type="protein sequence ID" value="MDA2814651.1"/>
    <property type="molecule type" value="Genomic_DNA"/>
</dbReference>
<dbReference type="Proteomes" id="UP001527866">
    <property type="component" value="Unassembled WGS sequence"/>
</dbReference>
<dbReference type="InterPro" id="IPR003594">
    <property type="entry name" value="HATPase_dom"/>
</dbReference>
<feature type="compositionally biased region" description="Pro residues" evidence="6">
    <location>
        <begin position="708"/>
        <end position="722"/>
    </location>
</feature>
<dbReference type="InterPro" id="IPR050428">
    <property type="entry name" value="TCS_sensor_his_kinase"/>
</dbReference>
<dbReference type="Gene3D" id="3.30.565.10">
    <property type="entry name" value="Histidine kinase-like ATPase, C-terminal domain"/>
    <property type="match status" value="1"/>
</dbReference>
<evidence type="ECO:0000256" key="2">
    <source>
        <dbReference type="ARBA" id="ARBA00012438"/>
    </source>
</evidence>
<dbReference type="InterPro" id="IPR036890">
    <property type="entry name" value="HATPase_C_sf"/>
</dbReference>
<feature type="domain" description="Histidine kinase/HSP90-like ATPase" evidence="8">
    <location>
        <begin position="506"/>
        <end position="619"/>
    </location>
</feature>
<comment type="catalytic activity">
    <reaction evidence="1">
        <text>ATP + protein L-histidine = ADP + protein N-phospho-L-histidine.</text>
        <dbReference type="EC" id="2.7.13.3"/>
    </reaction>
</comment>
<evidence type="ECO:0000256" key="3">
    <source>
        <dbReference type="ARBA" id="ARBA00022553"/>
    </source>
</evidence>
<name>A0ABT4UCG4_9ACTN</name>
<feature type="region of interest" description="Disordered" evidence="6">
    <location>
        <begin position="624"/>
        <end position="793"/>
    </location>
</feature>
<evidence type="ECO:0000313" key="9">
    <source>
        <dbReference type="EMBL" id="MDA2814651.1"/>
    </source>
</evidence>
<dbReference type="Pfam" id="PF02518">
    <property type="entry name" value="HATPase_c"/>
    <property type="match status" value="1"/>
</dbReference>
<keyword evidence="7" id="KW-0812">Transmembrane</keyword>
<keyword evidence="3" id="KW-0597">Phosphoprotein</keyword>
<gene>
    <name evidence="9" type="ORF">O4J56_28670</name>
</gene>
<sequence>MGQSGGAERGIKAQLNRIVLIPSVTFLALFAVLSGVTLTQAVSLRLSSRDAREAVHLQQVLTELQRERRLAAELLADPDQSSLEAFRDQTAATDGAVERMAEAGDRLRGSRDTAVADRSSSFHASLARRGELRDQITAGDIGAPIAAADYGTAVERGVRVFDAVGRTAADGPSAAAAADTVALMRAQERFSRADALLSGGGDAGRAASLVEDAEARLSETGSSLAGDPARAHAALDASAEWSRARTLAERAAGQDGGGDAPPEGWRSAADAVDAGLTGLAAAQAGTVVDRTRDASNAMFSLALGGGTMALFAGTLAYGVASRSAGRLIGRLARLRAETLDLARTRLPRIVARLEQGEAVDLDREVRRLDHGDDEVGQVADAFTTAQRTAVRAAVRQADMRAGVNRVFLGIAHRNQSLVQRQLQLLDRIEREEEDPDLLEDLFHLDHLATRGRRNAENLIILGGGRPGRRWRTPIPLVDILRGAISETEEYARVELRVVPDVALSGTVVADVIHLVAELVENATAFSPPHTPVHIHSELVPKGVAVEIEDRGLGMGEEALSRANATLREAPEFDVMALNQDLRLGLFVVARLAAKHDVHVQLCPSPYGGTRAVVLIPAALIADRQAPARPARRGAQERRSARRTAPDLLAGAPAAARRPAPEPDPAHAGRQAAPSAAPARPGAPAQSAAHARTAPRDRSAAPRGARPAAPAPAPHEPTAPAPPAAEDGRPALPKRRRQAGLAPQLREDPAAPPAGAAAPALLEPSPERARAVMSAFQKGTRLGREDEHTGESSE</sequence>
<dbReference type="PANTHER" id="PTHR45436">
    <property type="entry name" value="SENSOR HISTIDINE KINASE YKOH"/>
    <property type="match status" value="1"/>
</dbReference>
<dbReference type="EC" id="2.7.13.3" evidence="2"/>
<feature type="compositionally biased region" description="Basic and acidic residues" evidence="6">
    <location>
        <begin position="781"/>
        <end position="793"/>
    </location>
</feature>
<keyword evidence="5" id="KW-0418">Kinase</keyword>
<proteinExistence type="predicted"/>
<reference evidence="9 10" key="1">
    <citation type="submission" date="2023-01" db="EMBL/GenBank/DDBJ databases">
        <title>Draft genome sequence of Nocardiopsis sp. RSe5-2 isolated from halophytes.</title>
        <authorList>
            <person name="Duangmal K."/>
            <person name="Chantavorakit T."/>
        </authorList>
    </citation>
    <scope>NUCLEOTIDE SEQUENCE [LARGE SCALE GENOMIC DNA]</scope>
    <source>
        <strain evidence="9 10">RSe5-2</strain>
    </source>
</reference>
<dbReference type="InterPro" id="IPR013587">
    <property type="entry name" value="Nitrate/nitrite_sensing"/>
</dbReference>
<evidence type="ECO:0000256" key="4">
    <source>
        <dbReference type="ARBA" id="ARBA00022679"/>
    </source>
</evidence>
<dbReference type="Pfam" id="PF08376">
    <property type="entry name" value="NIT"/>
    <property type="match status" value="1"/>
</dbReference>
<organism evidence="9 10">
    <name type="scientific">Nocardiopsis endophytica</name>
    <dbReference type="NCBI Taxonomy" id="3018445"/>
    <lineage>
        <taxon>Bacteria</taxon>
        <taxon>Bacillati</taxon>
        <taxon>Actinomycetota</taxon>
        <taxon>Actinomycetes</taxon>
        <taxon>Streptosporangiales</taxon>
        <taxon>Nocardiopsidaceae</taxon>
        <taxon>Nocardiopsis</taxon>
    </lineage>
</organism>
<dbReference type="RefSeq" id="WP_270690126.1">
    <property type="nucleotide sequence ID" value="NZ_JAQFWQ010000134.1"/>
</dbReference>
<keyword evidence="7" id="KW-1133">Transmembrane helix</keyword>
<evidence type="ECO:0000259" key="8">
    <source>
        <dbReference type="SMART" id="SM00387"/>
    </source>
</evidence>
<feature type="compositionally biased region" description="Low complexity" evidence="6">
    <location>
        <begin position="645"/>
        <end position="657"/>
    </location>
</feature>
<evidence type="ECO:0000313" key="10">
    <source>
        <dbReference type="Proteomes" id="UP001527866"/>
    </source>
</evidence>
<dbReference type="SUPFAM" id="SSF55874">
    <property type="entry name" value="ATPase domain of HSP90 chaperone/DNA topoisomerase II/histidine kinase"/>
    <property type="match status" value="1"/>
</dbReference>
<dbReference type="SMART" id="SM00387">
    <property type="entry name" value="HATPase_c"/>
    <property type="match status" value="1"/>
</dbReference>
<keyword evidence="4" id="KW-0808">Transferase</keyword>
<keyword evidence="7" id="KW-0472">Membrane</keyword>
<comment type="caution">
    <text evidence="9">The sequence shown here is derived from an EMBL/GenBank/DDBJ whole genome shotgun (WGS) entry which is preliminary data.</text>
</comment>
<protein>
    <recommendedName>
        <fullName evidence="2">histidine kinase</fullName>
        <ecNumber evidence="2">2.7.13.3</ecNumber>
    </recommendedName>
</protein>
<feature type="transmembrane region" description="Helical" evidence="7">
    <location>
        <begin position="299"/>
        <end position="320"/>
    </location>
</feature>
<evidence type="ECO:0000256" key="6">
    <source>
        <dbReference type="SAM" id="MobiDB-lite"/>
    </source>
</evidence>
<dbReference type="PANTHER" id="PTHR45436:SF5">
    <property type="entry name" value="SENSOR HISTIDINE KINASE TRCS"/>
    <property type="match status" value="1"/>
</dbReference>
<evidence type="ECO:0000256" key="1">
    <source>
        <dbReference type="ARBA" id="ARBA00000085"/>
    </source>
</evidence>
<keyword evidence="10" id="KW-1185">Reference proteome</keyword>